<gene>
    <name evidence="5" type="ORF">J2S70_000623</name>
</gene>
<dbReference type="EMBL" id="JAUSQX010000001">
    <property type="protein sequence ID" value="MDP9806041.1"/>
    <property type="molecule type" value="Genomic_DNA"/>
</dbReference>
<sequence>MSDSAGGELSPQELAERERRRAQRRARGEDFVDCACGNKHWGLLGAAGILAWRPADALERVEPEVLMQLRVSWSHHGGTWAVPGGAINRGETAWEGALREFAEEAGFEQLDEPNGSHVLEHPDWSYTTFVAQVLDPRTKILANNESEDLRWVPVSQVVELDLLPPFRDALPELIRFIR</sequence>
<reference evidence="5 6" key="1">
    <citation type="submission" date="2023-07" db="EMBL/GenBank/DDBJ databases">
        <title>Sequencing the genomes of 1000 actinobacteria strains.</title>
        <authorList>
            <person name="Klenk H.-P."/>
        </authorList>
    </citation>
    <scope>NUCLEOTIDE SEQUENCE [LARGE SCALE GENOMIC DNA]</scope>
    <source>
        <strain evidence="5 6">DSM 17163</strain>
    </source>
</reference>
<dbReference type="SUPFAM" id="SSF55811">
    <property type="entry name" value="Nudix"/>
    <property type="match status" value="1"/>
</dbReference>
<evidence type="ECO:0000256" key="1">
    <source>
        <dbReference type="ARBA" id="ARBA00001946"/>
    </source>
</evidence>
<dbReference type="RefSeq" id="WP_307682285.1">
    <property type="nucleotide sequence ID" value="NZ_JAUSQX010000001.1"/>
</dbReference>
<accession>A0ABT9NF80</accession>
<comment type="caution">
    <text evidence="5">The sequence shown here is derived from an EMBL/GenBank/DDBJ whole genome shotgun (WGS) entry which is preliminary data.</text>
</comment>
<comment type="cofactor">
    <cofactor evidence="1">
        <name>Mg(2+)</name>
        <dbReference type="ChEBI" id="CHEBI:18420"/>
    </cofactor>
</comment>
<feature type="region of interest" description="Disordered" evidence="3">
    <location>
        <begin position="1"/>
        <end position="21"/>
    </location>
</feature>
<evidence type="ECO:0000256" key="3">
    <source>
        <dbReference type="SAM" id="MobiDB-lite"/>
    </source>
</evidence>
<protein>
    <submittedName>
        <fullName evidence="5">8-oxo-dGTP pyrophosphatase MutT (NUDIX family)</fullName>
    </submittedName>
</protein>
<dbReference type="InterPro" id="IPR015797">
    <property type="entry name" value="NUDIX_hydrolase-like_dom_sf"/>
</dbReference>
<evidence type="ECO:0000313" key="6">
    <source>
        <dbReference type="Proteomes" id="UP001243212"/>
    </source>
</evidence>
<evidence type="ECO:0000256" key="2">
    <source>
        <dbReference type="ARBA" id="ARBA00022801"/>
    </source>
</evidence>
<dbReference type="PROSITE" id="PS00893">
    <property type="entry name" value="NUDIX_BOX"/>
    <property type="match status" value="1"/>
</dbReference>
<dbReference type="Proteomes" id="UP001243212">
    <property type="component" value="Unassembled WGS sequence"/>
</dbReference>
<dbReference type="PROSITE" id="PS51462">
    <property type="entry name" value="NUDIX"/>
    <property type="match status" value="1"/>
</dbReference>
<dbReference type="PANTHER" id="PTHR43046">
    <property type="entry name" value="GDP-MANNOSE MANNOSYL HYDROLASE"/>
    <property type="match status" value="1"/>
</dbReference>
<name>A0ABT9NF80_9ACTO</name>
<evidence type="ECO:0000259" key="4">
    <source>
        <dbReference type="PROSITE" id="PS51462"/>
    </source>
</evidence>
<evidence type="ECO:0000313" key="5">
    <source>
        <dbReference type="EMBL" id="MDP9806041.1"/>
    </source>
</evidence>
<feature type="domain" description="Nudix hydrolase" evidence="4">
    <location>
        <begin position="42"/>
        <end position="176"/>
    </location>
</feature>
<dbReference type="InterPro" id="IPR020084">
    <property type="entry name" value="NUDIX_hydrolase_CS"/>
</dbReference>
<dbReference type="Pfam" id="PF00293">
    <property type="entry name" value="NUDIX"/>
    <property type="match status" value="1"/>
</dbReference>
<keyword evidence="2" id="KW-0378">Hydrolase</keyword>
<keyword evidence="6" id="KW-1185">Reference proteome</keyword>
<proteinExistence type="predicted"/>
<dbReference type="Gene3D" id="3.90.79.10">
    <property type="entry name" value="Nucleoside Triphosphate Pyrophosphohydrolase"/>
    <property type="match status" value="1"/>
</dbReference>
<dbReference type="PANTHER" id="PTHR43046:SF2">
    <property type="entry name" value="8-OXO-DGTP DIPHOSPHATASE-RELATED"/>
    <property type="match status" value="1"/>
</dbReference>
<organism evidence="5 6">
    <name type="scientific">Trueperella bonasi</name>
    <dbReference type="NCBI Taxonomy" id="312286"/>
    <lineage>
        <taxon>Bacteria</taxon>
        <taxon>Bacillati</taxon>
        <taxon>Actinomycetota</taxon>
        <taxon>Actinomycetes</taxon>
        <taxon>Actinomycetales</taxon>
        <taxon>Actinomycetaceae</taxon>
        <taxon>Trueperella</taxon>
    </lineage>
</organism>
<dbReference type="InterPro" id="IPR000086">
    <property type="entry name" value="NUDIX_hydrolase_dom"/>
</dbReference>